<keyword evidence="6" id="KW-0679">Respiratory chain</keyword>
<accession>A0A343C2B0</accession>
<evidence type="ECO:0000256" key="6">
    <source>
        <dbReference type="ARBA" id="ARBA00022660"/>
    </source>
</evidence>
<feature type="transmembrane region" description="Helical" evidence="16">
    <location>
        <begin position="127"/>
        <end position="149"/>
    </location>
</feature>
<keyword evidence="11" id="KW-0520">NAD</keyword>
<evidence type="ECO:0000256" key="12">
    <source>
        <dbReference type="ARBA" id="ARBA00023128"/>
    </source>
</evidence>
<dbReference type="PANTHER" id="PTHR11435:SF1">
    <property type="entry name" value="NADH-UBIQUINONE OXIDOREDUCTASE CHAIN 6"/>
    <property type="match status" value="1"/>
</dbReference>
<evidence type="ECO:0000256" key="7">
    <source>
        <dbReference type="ARBA" id="ARBA00022692"/>
    </source>
</evidence>
<gene>
    <name evidence="17" type="primary">nad6</name>
</gene>
<evidence type="ECO:0000256" key="5">
    <source>
        <dbReference type="ARBA" id="ARBA00022448"/>
    </source>
</evidence>
<keyword evidence="13 16" id="KW-0472">Membrane</keyword>
<evidence type="ECO:0000256" key="2">
    <source>
        <dbReference type="ARBA" id="ARBA00005698"/>
    </source>
</evidence>
<evidence type="ECO:0000256" key="15">
    <source>
        <dbReference type="ARBA" id="ARBA00049551"/>
    </source>
</evidence>
<feature type="transmembrane region" description="Helical" evidence="16">
    <location>
        <begin position="42"/>
        <end position="64"/>
    </location>
</feature>
<comment type="subcellular location">
    <subcellularLocation>
        <location evidence="1">Mitochondrion membrane</location>
        <topology evidence="1">Multi-pass membrane protein</topology>
    </subcellularLocation>
</comment>
<evidence type="ECO:0000256" key="8">
    <source>
        <dbReference type="ARBA" id="ARBA00022967"/>
    </source>
</evidence>
<organism evidence="17">
    <name type="scientific">Bromius obscurus</name>
    <dbReference type="NCBI Taxonomy" id="216246"/>
    <lineage>
        <taxon>Eukaryota</taxon>
        <taxon>Metazoa</taxon>
        <taxon>Ecdysozoa</taxon>
        <taxon>Arthropoda</taxon>
        <taxon>Hexapoda</taxon>
        <taxon>Insecta</taxon>
        <taxon>Pterygota</taxon>
        <taxon>Neoptera</taxon>
        <taxon>Endopterygota</taxon>
        <taxon>Coleoptera</taxon>
        <taxon>Polyphaga</taxon>
        <taxon>Cucujiformia</taxon>
        <taxon>Chrysomeloidea</taxon>
        <taxon>Chrysomelidae</taxon>
        <taxon>Eumolpinae</taxon>
        <taxon>Bromius</taxon>
    </lineage>
</organism>
<evidence type="ECO:0000256" key="9">
    <source>
        <dbReference type="ARBA" id="ARBA00022982"/>
    </source>
</evidence>
<proteinExistence type="inferred from homology"/>
<geneLocation type="mitochondrion" evidence="17"/>
<sequence length="159" mass="18569">MMMLMIPIFILPLMSHPLSMGSILLMQTILVSLITGVMNLTFWFSYIMFLIMIGGMLIMFIYMTSTASNEKFVMKTNNLILGSIFIIILMTMMINKYQTINMTKELMKFELNNNWMFTNVKYYMPNMSMLLISMMIYLLLALVMTVKMTKKESGPLRKK</sequence>
<evidence type="ECO:0000256" key="1">
    <source>
        <dbReference type="ARBA" id="ARBA00004225"/>
    </source>
</evidence>
<keyword evidence="9" id="KW-0249">Electron transport</keyword>
<dbReference type="PANTHER" id="PTHR11435">
    <property type="entry name" value="NADH UBIQUINONE OXIDOREDUCTASE SUBUNIT ND6"/>
    <property type="match status" value="1"/>
</dbReference>
<keyword evidence="7 16" id="KW-0812">Transmembrane</keyword>
<keyword evidence="8" id="KW-1278">Translocase</keyword>
<comment type="similarity">
    <text evidence="2">Belongs to the complex I subunit 6 family.</text>
</comment>
<evidence type="ECO:0000256" key="3">
    <source>
        <dbReference type="ARBA" id="ARBA00012944"/>
    </source>
</evidence>
<dbReference type="EMBL" id="KX087249">
    <property type="protein sequence ID" value="ARH54153.1"/>
    <property type="molecule type" value="Genomic_DNA"/>
</dbReference>
<protein>
    <recommendedName>
        <fullName evidence="4">NADH-ubiquinone oxidoreductase chain 6</fullName>
        <ecNumber evidence="3">7.1.1.2</ecNumber>
    </recommendedName>
    <alternativeName>
        <fullName evidence="14">NADH dehydrogenase subunit 6</fullName>
    </alternativeName>
</protein>
<evidence type="ECO:0000256" key="4">
    <source>
        <dbReference type="ARBA" id="ARBA00021095"/>
    </source>
</evidence>
<dbReference type="InterPro" id="IPR050269">
    <property type="entry name" value="ComplexI_Subunit6"/>
</dbReference>
<dbReference type="EC" id="7.1.1.2" evidence="3"/>
<dbReference type="GO" id="GO:0008137">
    <property type="term" value="F:NADH dehydrogenase (ubiquinone) activity"/>
    <property type="evidence" value="ECO:0007669"/>
    <property type="project" value="UniProtKB-EC"/>
</dbReference>
<keyword evidence="5" id="KW-0813">Transport</keyword>
<feature type="transmembrane region" description="Helical" evidence="16">
    <location>
        <begin position="76"/>
        <end position="94"/>
    </location>
</feature>
<evidence type="ECO:0000256" key="14">
    <source>
        <dbReference type="ARBA" id="ARBA00031019"/>
    </source>
</evidence>
<comment type="catalytic activity">
    <reaction evidence="15">
        <text>a ubiquinone + NADH + 5 H(+)(in) = a ubiquinol + NAD(+) + 4 H(+)(out)</text>
        <dbReference type="Rhea" id="RHEA:29091"/>
        <dbReference type="Rhea" id="RHEA-COMP:9565"/>
        <dbReference type="Rhea" id="RHEA-COMP:9566"/>
        <dbReference type="ChEBI" id="CHEBI:15378"/>
        <dbReference type="ChEBI" id="CHEBI:16389"/>
        <dbReference type="ChEBI" id="CHEBI:17976"/>
        <dbReference type="ChEBI" id="CHEBI:57540"/>
        <dbReference type="ChEBI" id="CHEBI:57945"/>
        <dbReference type="EC" id="7.1.1.2"/>
    </reaction>
</comment>
<evidence type="ECO:0000256" key="11">
    <source>
        <dbReference type="ARBA" id="ARBA00023027"/>
    </source>
</evidence>
<evidence type="ECO:0000256" key="10">
    <source>
        <dbReference type="ARBA" id="ARBA00022989"/>
    </source>
</evidence>
<evidence type="ECO:0000256" key="13">
    <source>
        <dbReference type="ARBA" id="ARBA00023136"/>
    </source>
</evidence>
<evidence type="ECO:0000256" key="16">
    <source>
        <dbReference type="SAM" id="Phobius"/>
    </source>
</evidence>
<name>A0A343C2B0_9CUCU</name>
<reference evidence="17" key="1">
    <citation type="submission" date="2016-04" db="EMBL/GenBank/DDBJ databases">
        <title>Mitochondria of beetle species.</title>
        <authorList>
            <person name="Hunter A."/>
            <person name="Moriniere J."/>
            <person name="Tang P."/>
            <person name="Linard B."/>
            <person name="Crampton-Platt A."/>
            <person name="Vogler A.P."/>
        </authorList>
    </citation>
    <scope>NUCLEOTIDE SEQUENCE</scope>
</reference>
<keyword evidence="10 16" id="KW-1133">Transmembrane helix</keyword>
<dbReference type="GO" id="GO:0031966">
    <property type="term" value="C:mitochondrial membrane"/>
    <property type="evidence" value="ECO:0007669"/>
    <property type="project" value="UniProtKB-SubCell"/>
</dbReference>
<evidence type="ECO:0000313" key="17">
    <source>
        <dbReference type="EMBL" id="ARH54153.1"/>
    </source>
</evidence>
<keyword evidence="12 17" id="KW-0496">Mitochondrion</keyword>
<dbReference type="AlphaFoldDB" id="A0A343C2B0"/>